<feature type="region of interest" description="Disordered" evidence="1">
    <location>
        <begin position="42"/>
        <end position="70"/>
    </location>
</feature>
<name>A0A1I7UF23_9PELO</name>
<reference evidence="3" key="1">
    <citation type="submission" date="2016-11" db="UniProtKB">
        <authorList>
            <consortium name="WormBaseParasite"/>
        </authorList>
    </citation>
    <scope>IDENTIFICATION</scope>
</reference>
<dbReference type="Proteomes" id="UP000095282">
    <property type="component" value="Unplaced"/>
</dbReference>
<organism evidence="2 3">
    <name type="scientific">Caenorhabditis tropicalis</name>
    <dbReference type="NCBI Taxonomy" id="1561998"/>
    <lineage>
        <taxon>Eukaryota</taxon>
        <taxon>Metazoa</taxon>
        <taxon>Ecdysozoa</taxon>
        <taxon>Nematoda</taxon>
        <taxon>Chromadorea</taxon>
        <taxon>Rhabditida</taxon>
        <taxon>Rhabditina</taxon>
        <taxon>Rhabditomorpha</taxon>
        <taxon>Rhabditoidea</taxon>
        <taxon>Rhabditidae</taxon>
        <taxon>Peloderinae</taxon>
        <taxon>Caenorhabditis</taxon>
    </lineage>
</organism>
<evidence type="ECO:0000313" key="3">
    <source>
        <dbReference type="WBParaSite" id="Csp11.Scaffold629.g8670.t1"/>
    </source>
</evidence>
<proteinExistence type="predicted"/>
<evidence type="ECO:0000256" key="1">
    <source>
        <dbReference type="SAM" id="MobiDB-lite"/>
    </source>
</evidence>
<protein>
    <submittedName>
        <fullName evidence="3">Uncharacterized protein</fullName>
    </submittedName>
</protein>
<feature type="compositionally biased region" description="Acidic residues" evidence="1">
    <location>
        <begin position="55"/>
        <end position="70"/>
    </location>
</feature>
<dbReference type="AlphaFoldDB" id="A0A1I7UF23"/>
<keyword evidence="2" id="KW-1185">Reference proteome</keyword>
<accession>A0A1I7UF23</accession>
<dbReference type="WBParaSite" id="Csp11.Scaffold629.g8670.t1">
    <property type="protein sequence ID" value="Csp11.Scaffold629.g8670.t1"/>
    <property type="gene ID" value="Csp11.Scaffold629.g8670"/>
</dbReference>
<evidence type="ECO:0000313" key="2">
    <source>
        <dbReference type="Proteomes" id="UP000095282"/>
    </source>
</evidence>
<sequence length="70" mass="7574">MGEEVVLEAAAVPPILAAVQGAPNGEEENDLIIDVVQMGEPVDMPRPQMNLNQNGEEDDSDVEVIEEEED</sequence>